<dbReference type="AlphaFoldDB" id="A0A9Q1FN68"/>
<dbReference type="InterPro" id="IPR050143">
    <property type="entry name" value="TRIM/RBCC"/>
</dbReference>
<evidence type="ECO:0000259" key="1">
    <source>
        <dbReference type="PROSITE" id="PS50188"/>
    </source>
</evidence>
<organism evidence="2 3">
    <name type="scientific">Synaphobranchus kaupii</name>
    <name type="common">Kaup's arrowtooth eel</name>
    <dbReference type="NCBI Taxonomy" id="118154"/>
    <lineage>
        <taxon>Eukaryota</taxon>
        <taxon>Metazoa</taxon>
        <taxon>Chordata</taxon>
        <taxon>Craniata</taxon>
        <taxon>Vertebrata</taxon>
        <taxon>Euteleostomi</taxon>
        <taxon>Actinopterygii</taxon>
        <taxon>Neopterygii</taxon>
        <taxon>Teleostei</taxon>
        <taxon>Anguilliformes</taxon>
        <taxon>Synaphobranchidae</taxon>
        <taxon>Synaphobranchus</taxon>
    </lineage>
</organism>
<dbReference type="InterPro" id="IPR043136">
    <property type="entry name" value="B30.2/SPRY_sf"/>
</dbReference>
<dbReference type="PRINTS" id="PR01407">
    <property type="entry name" value="BUTYPHLNCDUF"/>
</dbReference>
<dbReference type="InterPro" id="IPR001870">
    <property type="entry name" value="B30.2/SPRY"/>
</dbReference>
<dbReference type="Gene3D" id="2.60.120.920">
    <property type="match status" value="1"/>
</dbReference>
<protein>
    <recommendedName>
        <fullName evidence="1">B30.2/SPRY domain-containing protein</fullName>
    </recommendedName>
</protein>
<dbReference type="InterPro" id="IPR006574">
    <property type="entry name" value="PRY"/>
</dbReference>
<gene>
    <name evidence="2" type="ORF">SKAU_G00117400</name>
</gene>
<dbReference type="PROSITE" id="PS50188">
    <property type="entry name" value="B302_SPRY"/>
    <property type="match status" value="1"/>
</dbReference>
<dbReference type="Pfam" id="PF00622">
    <property type="entry name" value="SPRY"/>
    <property type="match status" value="1"/>
</dbReference>
<name>A0A9Q1FN68_SYNKA</name>
<comment type="caution">
    <text evidence="2">The sequence shown here is derived from an EMBL/GenBank/DDBJ whole genome shotgun (WGS) entry which is preliminary data.</text>
</comment>
<dbReference type="InterPro" id="IPR003877">
    <property type="entry name" value="SPRY_dom"/>
</dbReference>
<dbReference type="SMART" id="SM00449">
    <property type="entry name" value="SPRY"/>
    <property type="match status" value="1"/>
</dbReference>
<dbReference type="InterPro" id="IPR013320">
    <property type="entry name" value="ConA-like_dom_sf"/>
</dbReference>
<feature type="domain" description="B30.2/SPRY" evidence="1">
    <location>
        <begin position="22"/>
        <end position="216"/>
    </location>
</feature>
<dbReference type="InterPro" id="IPR003879">
    <property type="entry name" value="Butyrophylin_SPRY"/>
</dbReference>
<dbReference type="SMART" id="SM00589">
    <property type="entry name" value="PRY"/>
    <property type="match status" value="1"/>
</dbReference>
<keyword evidence="3" id="KW-1185">Reference proteome</keyword>
<evidence type="ECO:0000313" key="3">
    <source>
        <dbReference type="Proteomes" id="UP001152622"/>
    </source>
</evidence>
<proteinExistence type="predicted"/>
<dbReference type="OrthoDB" id="8752569at2759"/>
<sequence length="236" mass="26295">MCKSNREPELITGALINVAEHLGNLKYKVWEKMLGAVQYTPVTLDPNTAPPCLSLSEGLTRVQYCTDNTQLPDNPERFTITAEMLGSQGLTSGRHHWDVEVGDNTNWAVGVATQTVLKKDQTKLSRGLVSRTEGILALCFRNGRYTVGMRHVSMQIKPRRVQVELDCSSGTVTFSDPTRSLSIGPFKLPFTEPVFPYFYSLCEEHPLLINPEKISITVGTPKQEESSSVSGIFNWF</sequence>
<reference evidence="2" key="1">
    <citation type="journal article" date="2023" name="Science">
        <title>Genome structures resolve the early diversification of teleost fishes.</title>
        <authorList>
            <person name="Parey E."/>
            <person name="Louis A."/>
            <person name="Montfort J."/>
            <person name="Bouchez O."/>
            <person name="Roques C."/>
            <person name="Iampietro C."/>
            <person name="Lluch J."/>
            <person name="Castinel A."/>
            <person name="Donnadieu C."/>
            <person name="Desvignes T."/>
            <person name="Floi Bucao C."/>
            <person name="Jouanno E."/>
            <person name="Wen M."/>
            <person name="Mejri S."/>
            <person name="Dirks R."/>
            <person name="Jansen H."/>
            <person name="Henkel C."/>
            <person name="Chen W.J."/>
            <person name="Zahm M."/>
            <person name="Cabau C."/>
            <person name="Klopp C."/>
            <person name="Thompson A.W."/>
            <person name="Robinson-Rechavi M."/>
            <person name="Braasch I."/>
            <person name="Lecointre G."/>
            <person name="Bobe J."/>
            <person name="Postlethwait J.H."/>
            <person name="Berthelot C."/>
            <person name="Roest Crollius H."/>
            <person name="Guiguen Y."/>
        </authorList>
    </citation>
    <scope>NUCLEOTIDE SEQUENCE</scope>
    <source>
        <strain evidence="2">WJC10195</strain>
    </source>
</reference>
<accession>A0A9Q1FN68</accession>
<dbReference type="Pfam" id="PF13765">
    <property type="entry name" value="PRY"/>
    <property type="match status" value="1"/>
</dbReference>
<dbReference type="EMBL" id="JAINUF010000004">
    <property type="protein sequence ID" value="KAJ8362909.1"/>
    <property type="molecule type" value="Genomic_DNA"/>
</dbReference>
<dbReference type="SUPFAM" id="SSF49899">
    <property type="entry name" value="Concanavalin A-like lectins/glucanases"/>
    <property type="match status" value="1"/>
</dbReference>
<dbReference type="Proteomes" id="UP001152622">
    <property type="component" value="Chromosome 4"/>
</dbReference>
<evidence type="ECO:0000313" key="2">
    <source>
        <dbReference type="EMBL" id="KAJ8362909.1"/>
    </source>
</evidence>
<dbReference type="PANTHER" id="PTHR24103">
    <property type="entry name" value="E3 UBIQUITIN-PROTEIN LIGASE TRIM"/>
    <property type="match status" value="1"/>
</dbReference>